<dbReference type="InterPro" id="IPR013785">
    <property type="entry name" value="Aldolase_TIM"/>
</dbReference>
<evidence type="ECO:0000256" key="2">
    <source>
        <dbReference type="ARBA" id="ARBA00022630"/>
    </source>
</evidence>
<sequence length="356" mass="36718">MALLTLADFETEAEARLPPAIFAYLAGGAGDERSLRANTAAWARIGLMPRHLRPVAGGSAAVSLLGQRLAFPALVAPMAFQRLACPEGERGMARAAAAQGIGMVLSCQTSVAPEALATIPGPRWFQLYLRPDWSETRALAARALAAGASVLVVTVDAPLNGLRDREQRAGFALPADVRPVMLDALPPAPPLPEGESLVFDRLMALAPGWQDLARLCAESPVPVLAKGVLCPADAQVAVAAGCAGVIVSNHGGRVLDDTPAPASVLSAIRAALPDRPVLVDGGIRRGGDIFKALALGADAVLLGRPALWGLAVGGAAGASQVLRRLRDEFEVTMALCGCATRAEIGPDRLVLPAGSQ</sequence>
<gene>
    <name evidence="9" type="ORF">SAMN05878503_10480</name>
</gene>
<dbReference type="CDD" id="cd02809">
    <property type="entry name" value="alpha_hydroxyacid_oxid_FMN"/>
    <property type="match status" value="1"/>
</dbReference>
<feature type="binding site" evidence="7">
    <location>
        <position position="24"/>
    </location>
    <ligand>
        <name>glyoxylate</name>
        <dbReference type="ChEBI" id="CHEBI:36655"/>
    </ligand>
</feature>
<feature type="binding site" evidence="7">
    <location>
        <begin position="303"/>
        <end position="304"/>
    </location>
    <ligand>
        <name>FMN</name>
        <dbReference type="ChEBI" id="CHEBI:58210"/>
    </ligand>
</feature>
<dbReference type="PIRSF" id="PIRSF000138">
    <property type="entry name" value="Al-hdrx_acd_dh"/>
    <property type="match status" value="1"/>
</dbReference>
<reference evidence="10" key="1">
    <citation type="submission" date="2017-08" db="EMBL/GenBank/DDBJ databases">
        <authorList>
            <person name="Varghese N."/>
            <person name="Submissions S."/>
        </authorList>
    </citation>
    <scope>NUCLEOTIDE SEQUENCE [LARGE SCALE GENOMIC DNA]</scope>
    <source>
        <strain evidence="10">JA234</strain>
    </source>
</reference>
<dbReference type="PROSITE" id="PS51349">
    <property type="entry name" value="FMN_HYDROXY_ACID_DH_2"/>
    <property type="match status" value="1"/>
</dbReference>
<evidence type="ECO:0000256" key="3">
    <source>
        <dbReference type="ARBA" id="ARBA00022643"/>
    </source>
</evidence>
<dbReference type="AlphaFoldDB" id="A0A285CPN0"/>
<evidence type="ECO:0000256" key="7">
    <source>
        <dbReference type="PIRSR" id="PIRSR000138-2"/>
    </source>
</evidence>
<organism evidence="9 10">
    <name type="scientific">Cereibacter ovatus</name>
    <dbReference type="NCBI Taxonomy" id="439529"/>
    <lineage>
        <taxon>Bacteria</taxon>
        <taxon>Pseudomonadati</taxon>
        <taxon>Pseudomonadota</taxon>
        <taxon>Alphaproteobacteria</taxon>
        <taxon>Rhodobacterales</taxon>
        <taxon>Paracoccaceae</taxon>
        <taxon>Cereibacter</taxon>
    </lineage>
</organism>
<dbReference type="RefSeq" id="WP_235840948.1">
    <property type="nucleotide sequence ID" value="NZ_OAOQ01000004.1"/>
</dbReference>
<comment type="cofactor">
    <cofactor evidence="1">
        <name>FMN</name>
        <dbReference type="ChEBI" id="CHEBI:58210"/>
    </cofactor>
</comment>
<dbReference type="GO" id="GO:0010181">
    <property type="term" value="F:FMN binding"/>
    <property type="evidence" value="ECO:0007669"/>
    <property type="project" value="InterPro"/>
</dbReference>
<feature type="binding site" evidence="7">
    <location>
        <position position="250"/>
    </location>
    <ligand>
        <name>glyoxylate</name>
        <dbReference type="ChEBI" id="CHEBI:36655"/>
    </ligand>
</feature>
<feature type="binding site" evidence="7">
    <location>
        <begin position="77"/>
        <end position="79"/>
    </location>
    <ligand>
        <name>FMN</name>
        <dbReference type="ChEBI" id="CHEBI:58210"/>
    </ligand>
</feature>
<evidence type="ECO:0000259" key="8">
    <source>
        <dbReference type="PROSITE" id="PS51349"/>
    </source>
</evidence>
<proteinExistence type="inferred from homology"/>
<feature type="binding site" evidence="7">
    <location>
        <position position="226"/>
    </location>
    <ligand>
        <name>FMN</name>
        <dbReference type="ChEBI" id="CHEBI:58210"/>
    </ligand>
</feature>
<feature type="binding site" evidence="7">
    <location>
        <position position="126"/>
    </location>
    <ligand>
        <name>FMN</name>
        <dbReference type="ChEBI" id="CHEBI:58210"/>
    </ligand>
</feature>
<evidence type="ECO:0000256" key="5">
    <source>
        <dbReference type="ARBA" id="ARBA00024042"/>
    </source>
</evidence>
<dbReference type="PANTHER" id="PTHR10578">
    <property type="entry name" value="S -2-HYDROXY-ACID OXIDASE-RELATED"/>
    <property type="match status" value="1"/>
</dbReference>
<feature type="binding site" evidence="7">
    <location>
        <position position="163"/>
    </location>
    <ligand>
        <name>glyoxylate</name>
        <dbReference type="ChEBI" id="CHEBI:36655"/>
    </ligand>
</feature>
<name>A0A285CPN0_9RHOB</name>
<evidence type="ECO:0000256" key="6">
    <source>
        <dbReference type="PIRSR" id="PIRSR000138-1"/>
    </source>
</evidence>
<dbReference type="GO" id="GO:0016491">
    <property type="term" value="F:oxidoreductase activity"/>
    <property type="evidence" value="ECO:0007669"/>
    <property type="project" value="UniProtKB-KW"/>
</dbReference>
<evidence type="ECO:0000313" key="10">
    <source>
        <dbReference type="Proteomes" id="UP000219467"/>
    </source>
</evidence>
<dbReference type="EMBL" id="OAOQ01000004">
    <property type="protein sequence ID" value="SNX69519.1"/>
    <property type="molecule type" value="Genomic_DNA"/>
</dbReference>
<evidence type="ECO:0000256" key="4">
    <source>
        <dbReference type="ARBA" id="ARBA00023002"/>
    </source>
</evidence>
<evidence type="ECO:0000256" key="1">
    <source>
        <dbReference type="ARBA" id="ARBA00001917"/>
    </source>
</evidence>
<feature type="binding site" evidence="7">
    <location>
        <position position="253"/>
    </location>
    <ligand>
        <name>glyoxylate</name>
        <dbReference type="ChEBI" id="CHEBI:36655"/>
    </ligand>
</feature>
<feature type="domain" description="FMN hydroxy acid dehydrogenase" evidence="8">
    <location>
        <begin position="1"/>
        <end position="354"/>
    </location>
</feature>
<feature type="binding site" evidence="7">
    <location>
        <position position="154"/>
    </location>
    <ligand>
        <name>FMN</name>
        <dbReference type="ChEBI" id="CHEBI:58210"/>
    </ligand>
</feature>
<dbReference type="Pfam" id="PF01070">
    <property type="entry name" value="FMN_dh"/>
    <property type="match status" value="1"/>
</dbReference>
<keyword evidence="4" id="KW-0560">Oxidoreductase</keyword>
<protein>
    <submittedName>
        <fullName evidence="9">4-hydroxymandelate oxidase</fullName>
    </submittedName>
</protein>
<feature type="binding site" evidence="7">
    <location>
        <position position="128"/>
    </location>
    <ligand>
        <name>glyoxylate</name>
        <dbReference type="ChEBI" id="CHEBI:36655"/>
    </ligand>
</feature>
<feature type="binding site" evidence="7">
    <location>
        <begin position="280"/>
        <end position="284"/>
    </location>
    <ligand>
        <name>FMN</name>
        <dbReference type="ChEBI" id="CHEBI:58210"/>
    </ligand>
</feature>
<dbReference type="Proteomes" id="UP000219467">
    <property type="component" value="Unassembled WGS sequence"/>
</dbReference>
<evidence type="ECO:0000313" key="9">
    <source>
        <dbReference type="EMBL" id="SNX69519.1"/>
    </source>
</evidence>
<feature type="binding site" evidence="7">
    <location>
        <position position="106"/>
    </location>
    <ligand>
        <name>FMN</name>
        <dbReference type="ChEBI" id="CHEBI:58210"/>
    </ligand>
</feature>
<keyword evidence="3 7" id="KW-0288">FMN</keyword>
<dbReference type="InterPro" id="IPR012133">
    <property type="entry name" value="Alpha-hydoxy_acid_DH_FMN"/>
</dbReference>
<dbReference type="InterPro" id="IPR000262">
    <property type="entry name" value="FMN-dep_DH"/>
</dbReference>
<accession>A0A285CPN0</accession>
<feature type="active site" description="Proton acceptor" evidence="6">
    <location>
        <position position="250"/>
    </location>
</feature>
<dbReference type="PANTHER" id="PTHR10578:SF107">
    <property type="entry name" value="2-HYDROXYACID OXIDASE 1"/>
    <property type="match status" value="1"/>
</dbReference>
<keyword evidence="2 7" id="KW-0285">Flavoprotein</keyword>
<dbReference type="InterPro" id="IPR037396">
    <property type="entry name" value="FMN_HAD"/>
</dbReference>
<dbReference type="Gene3D" id="3.20.20.70">
    <property type="entry name" value="Aldolase class I"/>
    <property type="match status" value="1"/>
</dbReference>
<comment type="similarity">
    <text evidence="5">Belongs to the FMN-dependent alpha-hydroxy acid dehydrogenase family.</text>
</comment>
<dbReference type="SUPFAM" id="SSF51395">
    <property type="entry name" value="FMN-linked oxidoreductases"/>
    <property type="match status" value="1"/>
</dbReference>
<keyword evidence="10" id="KW-1185">Reference proteome</keyword>
<feature type="binding site" evidence="7">
    <location>
        <position position="248"/>
    </location>
    <ligand>
        <name>FMN</name>
        <dbReference type="ChEBI" id="CHEBI:58210"/>
    </ligand>
</feature>